<dbReference type="EMBL" id="AAUW01000009">
    <property type="protein sequence ID" value="EAV43545.1"/>
    <property type="molecule type" value="Genomic_DNA"/>
</dbReference>
<proteinExistence type="predicted"/>
<dbReference type="eggNOG" id="COG5619">
    <property type="taxonomic scope" value="Bacteria"/>
</dbReference>
<evidence type="ECO:0000313" key="2">
    <source>
        <dbReference type="Proteomes" id="UP000004848"/>
    </source>
</evidence>
<reference evidence="1 2" key="1">
    <citation type="submission" date="2006-05" db="EMBL/GenBank/DDBJ databases">
        <authorList>
            <person name="King G."/>
            <person name="Ferriera S."/>
            <person name="Johnson J."/>
            <person name="Kravitz S."/>
            <person name="Beeson K."/>
            <person name="Sutton G."/>
            <person name="Rogers Y.-H."/>
            <person name="Friedman R."/>
            <person name="Frazier M."/>
            <person name="Venter J.C."/>
        </authorList>
    </citation>
    <scope>NUCLEOTIDE SEQUENCE [LARGE SCALE GENOMIC DNA]</scope>
    <source>
        <strain evidence="2">ATCC 25650 / DSM 13394 / JCM 20685 / NBRC 16684 / NCIMB 2208 / IAM 12614 / B1</strain>
    </source>
</reference>
<dbReference type="InterPro" id="IPR018742">
    <property type="entry name" value="DUF2290"/>
</dbReference>
<comment type="caution">
    <text evidence="1">The sequence shown here is derived from an EMBL/GenBank/DDBJ whole genome shotgun (WGS) entry which is preliminary data.</text>
</comment>
<dbReference type="Pfam" id="PF10053">
    <property type="entry name" value="DUF2290"/>
    <property type="match status" value="1"/>
</dbReference>
<protein>
    <recommendedName>
        <fullName evidence="3">DUF2290 domain-containing protein</fullName>
    </recommendedName>
</protein>
<name>A0NUE3_ROSAI</name>
<dbReference type="Proteomes" id="UP000004848">
    <property type="component" value="Unassembled WGS sequence"/>
</dbReference>
<sequence>MADIKSVASEIRDLTSKMIEVGLCVEPNFPRQATYPSDEGAIDELSIVGLEEASVALRNRPYSETYEVLREKRAFNMRLIDGALVQFRYRFRKGELIKHVLSFYPSPDLLEYQNDPEVYENDILFAEVVMKDIVTTPVRFDFDLAAFEDYIHPASHFTVGQYRNCRIPVIGALTPHRFLNFVLRAFYNTPYHELCAEWKSGAPDFAATVTERERSDLHWSFV</sequence>
<evidence type="ECO:0008006" key="3">
    <source>
        <dbReference type="Google" id="ProtNLM"/>
    </source>
</evidence>
<accession>A0NUE3</accession>
<dbReference type="RefSeq" id="WP_006935360.1">
    <property type="nucleotide sequence ID" value="NZ_AAUW01000009.1"/>
</dbReference>
<dbReference type="AlphaFoldDB" id="A0NUE3"/>
<organism evidence="1 2">
    <name type="scientific">Roseibium aggregatum (strain ATCC 25650 / DSM 13394 / JCM 20685 / NBRC 16684 / NCIMB 2208 / IAM 12614 / B1)</name>
    <name type="common">Stappia aggregata</name>
    <dbReference type="NCBI Taxonomy" id="384765"/>
    <lineage>
        <taxon>Bacteria</taxon>
        <taxon>Pseudomonadati</taxon>
        <taxon>Pseudomonadota</taxon>
        <taxon>Alphaproteobacteria</taxon>
        <taxon>Hyphomicrobiales</taxon>
        <taxon>Stappiaceae</taxon>
        <taxon>Roseibium</taxon>
    </lineage>
</organism>
<evidence type="ECO:0000313" key="1">
    <source>
        <dbReference type="EMBL" id="EAV43545.1"/>
    </source>
</evidence>
<gene>
    <name evidence="1" type="ORF">SIAM614_02671</name>
</gene>
<dbReference type="GeneID" id="68847064"/>
<dbReference type="OrthoDB" id="5190544at2"/>